<keyword evidence="2" id="KW-0695">RNA-directed DNA polymerase</keyword>
<evidence type="ECO:0000259" key="1">
    <source>
        <dbReference type="PROSITE" id="PS50878"/>
    </source>
</evidence>
<dbReference type="CDD" id="cd01650">
    <property type="entry name" value="RT_nLTR_like"/>
    <property type="match status" value="1"/>
</dbReference>
<name>A0AAV8F4D0_9POAL</name>
<comment type="caution">
    <text evidence="2">The sequence shown here is derived from an EMBL/GenBank/DDBJ whole genome shotgun (WGS) entry which is preliminary data.</text>
</comment>
<proteinExistence type="predicted"/>
<dbReference type="PROSITE" id="PS50878">
    <property type="entry name" value="RT_POL"/>
    <property type="match status" value="1"/>
</dbReference>
<dbReference type="PANTHER" id="PTHR33116:SF86">
    <property type="entry name" value="REVERSE TRANSCRIPTASE DOMAIN-CONTAINING PROTEIN"/>
    <property type="match status" value="1"/>
</dbReference>
<dbReference type="InterPro" id="IPR002156">
    <property type="entry name" value="RNaseH_domain"/>
</dbReference>
<dbReference type="InterPro" id="IPR012337">
    <property type="entry name" value="RNaseH-like_sf"/>
</dbReference>
<dbReference type="InterPro" id="IPR043502">
    <property type="entry name" value="DNA/RNA_pol_sf"/>
</dbReference>
<protein>
    <submittedName>
        <fullName evidence="2">RNA-directed DNA polymerase (Reverse transcriptase)-related family protein</fullName>
    </submittedName>
</protein>
<dbReference type="Pfam" id="PF13966">
    <property type="entry name" value="zf-RVT"/>
    <property type="match status" value="1"/>
</dbReference>
<feature type="domain" description="Reverse transcriptase" evidence="1">
    <location>
        <begin position="1"/>
        <end position="237"/>
    </location>
</feature>
<dbReference type="InterPro" id="IPR000477">
    <property type="entry name" value="RT_dom"/>
</dbReference>
<dbReference type="Pfam" id="PF13456">
    <property type="entry name" value="RVT_3"/>
    <property type="match status" value="1"/>
</dbReference>
<dbReference type="AlphaFoldDB" id="A0AAV8F4D0"/>
<gene>
    <name evidence="2" type="ORF">LUZ62_039215</name>
</gene>
<dbReference type="InterPro" id="IPR044730">
    <property type="entry name" value="RNase_H-like_dom_plant"/>
</dbReference>
<reference evidence="2" key="1">
    <citation type="submission" date="2022-08" db="EMBL/GenBank/DDBJ databases">
        <authorList>
            <person name="Marques A."/>
        </authorList>
    </citation>
    <scope>NUCLEOTIDE SEQUENCE</scope>
    <source>
        <strain evidence="2">RhyPub2mFocal</strain>
        <tissue evidence="2">Leaves</tissue>
    </source>
</reference>
<dbReference type="PANTHER" id="PTHR33116">
    <property type="entry name" value="REVERSE TRANSCRIPTASE ZINC-BINDING DOMAIN-CONTAINING PROTEIN-RELATED-RELATED"/>
    <property type="match status" value="1"/>
</dbReference>
<dbReference type="CDD" id="cd06222">
    <property type="entry name" value="RNase_H_like"/>
    <property type="match status" value="1"/>
</dbReference>
<dbReference type="Proteomes" id="UP001140206">
    <property type="component" value="Chromosome 2"/>
</dbReference>
<organism evidence="2 3">
    <name type="scientific">Rhynchospora pubera</name>
    <dbReference type="NCBI Taxonomy" id="906938"/>
    <lineage>
        <taxon>Eukaryota</taxon>
        <taxon>Viridiplantae</taxon>
        <taxon>Streptophyta</taxon>
        <taxon>Embryophyta</taxon>
        <taxon>Tracheophyta</taxon>
        <taxon>Spermatophyta</taxon>
        <taxon>Magnoliopsida</taxon>
        <taxon>Liliopsida</taxon>
        <taxon>Poales</taxon>
        <taxon>Cyperaceae</taxon>
        <taxon>Cyperoideae</taxon>
        <taxon>Rhynchosporeae</taxon>
        <taxon>Rhynchospora</taxon>
    </lineage>
</organism>
<dbReference type="Gene3D" id="3.30.420.10">
    <property type="entry name" value="Ribonuclease H-like superfamily/Ribonuclease H"/>
    <property type="match status" value="1"/>
</dbReference>
<sequence>MKVLANRLRPYMQKIISVEQTAFISGRCITDSVLLVKEILHSFKSSRFNKQAFMLKADITKAFDKLDWEFLRYAMLTLNVPTKIVDLMLYSFKNAKVTIQINGTGDGFIKPTRGLRQGCPMSPYCFIMVMEMLTRKLKQAQSMGHIQGVKLAQTCPILTHVIYADDLILLGNATGDEVQQMSNIMENFANVSGLMINPVKSKLWFSKKCSDQAMQSVKDGLRADLAGQEERYLGVILAHSNSAKKTGNLLLEKLKAKLSGWRSNMLSHAGRLVLIKSVLMSVPVYFMSAELLPKGLIRQMDSLIAKFFWGKSDQARYMSFVAWAKICRSTDIGGLGVRNLNLFGEALFLKLVWDLMSNGNKMWVHVCKSKYYSNLGFWRANNVVGASSLWRHAVKMRDFFKENVKWQIASGENIPVLSQPWYQQWKTTTLATRQDRKKTVAEVFEFEAEMWNSEELVRMLGGQAHQFITNNVQKPVRVTGFKDKLIWSHTKSGEYLVKEGYECLVKANLPQLIEVQWKYTWEWKNIAPKIRIFLWRLLSNGLPLAQNMHHRIQAISPMCMRCREENEFATHCFFFCQGSKMVWFGGNLGIRTENLPLNIGEAVEYITHGMSEENVRSFCYTLWEIWLARNEVLFQNKRFDPRAVCAKARASMHTVNPEHREISSPQDNGYTMTYEFGAQDYQVIVDASWDTSHMAGVAYLIYQGGRLIKLGMKKHTVQDPFHAEAMAVQEAINEIQQLLLQDDNHRRVQFYSDCLNLVVALEEECMDNLPSWRARPLIVGIINQLNSLRGRILLQHVNREAVKPAHDMANQARRCGSSYNGLPMASLMCELGIGMRLDPKFFQQVLERPP</sequence>
<dbReference type="InterPro" id="IPR036397">
    <property type="entry name" value="RNaseH_sf"/>
</dbReference>
<keyword evidence="2" id="KW-0808">Transferase</keyword>
<keyword evidence="3" id="KW-1185">Reference proteome</keyword>
<dbReference type="SUPFAM" id="SSF56672">
    <property type="entry name" value="DNA/RNA polymerases"/>
    <property type="match status" value="1"/>
</dbReference>
<dbReference type="GO" id="GO:0003676">
    <property type="term" value="F:nucleic acid binding"/>
    <property type="evidence" value="ECO:0007669"/>
    <property type="project" value="InterPro"/>
</dbReference>
<dbReference type="EMBL" id="JAMFTS010000002">
    <property type="protein sequence ID" value="KAJ4787969.1"/>
    <property type="molecule type" value="Genomic_DNA"/>
</dbReference>
<evidence type="ECO:0000313" key="2">
    <source>
        <dbReference type="EMBL" id="KAJ4787969.1"/>
    </source>
</evidence>
<dbReference type="SUPFAM" id="SSF53098">
    <property type="entry name" value="Ribonuclease H-like"/>
    <property type="match status" value="1"/>
</dbReference>
<dbReference type="GO" id="GO:0003964">
    <property type="term" value="F:RNA-directed DNA polymerase activity"/>
    <property type="evidence" value="ECO:0007669"/>
    <property type="project" value="UniProtKB-KW"/>
</dbReference>
<dbReference type="GO" id="GO:0004523">
    <property type="term" value="F:RNA-DNA hybrid ribonuclease activity"/>
    <property type="evidence" value="ECO:0007669"/>
    <property type="project" value="InterPro"/>
</dbReference>
<dbReference type="InterPro" id="IPR026960">
    <property type="entry name" value="RVT-Znf"/>
</dbReference>
<keyword evidence="2" id="KW-0548">Nucleotidyltransferase</keyword>
<dbReference type="Pfam" id="PF00078">
    <property type="entry name" value="RVT_1"/>
    <property type="match status" value="1"/>
</dbReference>
<evidence type="ECO:0000313" key="3">
    <source>
        <dbReference type="Proteomes" id="UP001140206"/>
    </source>
</evidence>
<accession>A0AAV8F4D0</accession>